<evidence type="ECO:0000259" key="12">
    <source>
        <dbReference type="PROSITE" id="PS50885"/>
    </source>
</evidence>
<keyword evidence="3" id="KW-0145">Chemotaxis</keyword>
<evidence type="ECO:0000256" key="4">
    <source>
        <dbReference type="ARBA" id="ARBA00022692"/>
    </source>
</evidence>
<evidence type="ECO:0000313" key="14">
    <source>
        <dbReference type="Proteomes" id="UP000187412"/>
    </source>
</evidence>
<dbReference type="InterPro" id="IPR029151">
    <property type="entry name" value="Sensor-like_sf"/>
</dbReference>
<evidence type="ECO:0000256" key="2">
    <source>
        <dbReference type="ARBA" id="ARBA00022475"/>
    </source>
</evidence>
<dbReference type="Pfam" id="PF02743">
    <property type="entry name" value="dCache_1"/>
    <property type="match status" value="1"/>
</dbReference>
<evidence type="ECO:0000256" key="1">
    <source>
        <dbReference type="ARBA" id="ARBA00004651"/>
    </source>
</evidence>
<organism evidence="13 14">
    <name type="scientific">Paenibacillus borealis</name>
    <dbReference type="NCBI Taxonomy" id="160799"/>
    <lineage>
        <taxon>Bacteria</taxon>
        <taxon>Bacillati</taxon>
        <taxon>Bacillota</taxon>
        <taxon>Bacilli</taxon>
        <taxon>Bacillales</taxon>
        <taxon>Paenibacillaceae</taxon>
        <taxon>Paenibacillus</taxon>
    </lineage>
</organism>
<dbReference type="Gene3D" id="1.10.287.950">
    <property type="entry name" value="Methyl-accepting chemotaxis protein"/>
    <property type="match status" value="1"/>
</dbReference>
<dbReference type="PANTHER" id="PTHR32089">
    <property type="entry name" value="METHYL-ACCEPTING CHEMOTAXIS PROTEIN MCPB"/>
    <property type="match status" value="1"/>
</dbReference>
<dbReference type="InterPro" id="IPR003660">
    <property type="entry name" value="HAMP_dom"/>
</dbReference>
<dbReference type="PROSITE" id="PS50885">
    <property type="entry name" value="HAMP"/>
    <property type="match status" value="1"/>
</dbReference>
<proteinExistence type="inferred from homology"/>
<feature type="transmembrane region" description="Helical" evidence="10">
    <location>
        <begin position="306"/>
        <end position="324"/>
    </location>
</feature>
<dbReference type="Gene3D" id="3.30.450.20">
    <property type="entry name" value="PAS domain"/>
    <property type="match status" value="1"/>
</dbReference>
<reference evidence="13 14" key="1">
    <citation type="submission" date="2016-10" db="EMBL/GenBank/DDBJ databases">
        <title>Paenibacillus species isolates.</title>
        <authorList>
            <person name="Beno S.M."/>
        </authorList>
    </citation>
    <scope>NUCLEOTIDE SEQUENCE [LARGE SCALE GENOMIC DNA]</scope>
    <source>
        <strain evidence="13 14">FSL H7-0744</strain>
    </source>
</reference>
<dbReference type="CDD" id="cd06225">
    <property type="entry name" value="HAMP"/>
    <property type="match status" value="1"/>
</dbReference>
<name>A0ABX3H4I8_PAEBO</name>
<protein>
    <submittedName>
        <fullName evidence="13">Methyl-accepting chemotaxis protein</fullName>
    </submittedName>
</protein>
<sequence length="684" mass="74806">MNKSKDRLGKFTNLSLRIKLPGLITLLVIASVLAISVSVYSLGSELLLKKSKDEITANADRIGEGLWTAVQLQKEASYLISSQELFRALLNLREEGTLSETEFFSGKNPYYSASNEKLATILKNTRGSQSMVVLDAKGTIVAGSNKETVGESRSDREYFQKSIKGEAFISDATVSQSTGQLIIAFSRPIKDLSGKVIGVYSSNMSSEFFIDKLGKIQINGQGQIEILSRSGIVLYNSKDEKRIGLKPEGTKALLNLQAKDDILTGESDLGTEYLRYNKIPDADWVVSVIDSYEDIKMPIMSMLKQIVAISILAVLLVTAIGLIVSRSITRPIVQLSKLFRQLASGDLQVTATGKYNSEFKELADSFNTMAQQNKLLITNMNTSISVLNSSTKDLDESSKQTAKSIGETTVTTAEIATAIESQAHDTETIVDKFLSFGEKFVSMNEKAQSVKERADEIIEVFHSSNQVVEELSNISEQNDEEVQKISAITLKLQESSSSIGQITGAISNIAKQTNLLALNASIEAARAGEYGRGFAVVATEIRKLAEQSSVQSSEINGIIGQNLAFVQENHQSVQQIKDISAQQDEYVGRTRQAFHAIHQNITDITEQIKSMADDIALMQHDKDEMLESTQNLSASGEQVSASVEEVTATMHEQSSMVHRLADMVETIDGLTKGLAEAASKFKLE</sequence>
<comment type="subcellular location">
    <subcellularLocation>
        <location evidence="1">Cell membrane</location>
        <topology evidence="1">Multi-pass membrane protein</topology>
    </subcellularLocation>
</comment>
<dbReference type="InterPro" id="IPR004089">
    <property type="entry name" value="MCPsignal_dom"/>
</dbReference>
<dbReference type="SUPFAM" id="SSF103190">
    <property type="entry name" value="Sensory domain-like"/>
    <property type="match status" value="1"/>
</dbReference>
<dbReference type="EMBL" id="MPTB01000027">
    <property type="protein sequence ID" value="OMD45181.1"/>
    <property type="molecule type" value="Genomic_DNA"/>
</dbReference>
<dbReference type="SUPFAM" id="SSF58104">
    <property type="entry name" value="Methyl-accepting chemotaxis protein (MCP) signaling domain"/>
    <property type="match status" value="1"/>
</dbReference>
<evidence type="ECO:0000256" key="5">
    <source>
        <dbReference type="ARBA" id="ARBA00022989"/>
    </source>
</evidence>
<dbReference type="SMART" id="SM00283">
    <property type="entry name" value="MA"/>
    <property type="match status" value="1"/>
</dbReference>
<evidence type="ECO:0000256" key="9">
    <source>
        <dbReference type="PROSITE-ProRule" id="PRU00284"/>
    </source>
</evidence>
<evidence type="ECO:0000256" key="6">
    <source>
        <dbReference type="ARBA" id="ARBA00023136"/>
    </source>
</evidence>
<keyword evidence="5 10" id="KW-1133">Transmembrane helix</keyword>
<keyword evidence="2" id="KW-1003">Cell membrane</keyword>
<keyword evidence="7 9" id="KW-0807">Transducer</keyword>
<evidence type="ECO:0000256" key="8">
    <source>
        <dbReference type="ARBA" id="ARBA00029447"/>
    </source>
</evidence>
<keyword evidence="14" id="KW-1185">Reference proteome</keyword>
<accession>A0ABX3H4I8</accession>
<feature type="transmembrane region" description="Helical" evidence="10">
    <location>
        <begin position="20"/>
        <end position="42"/>
    </location>
</feature>
<dbReference type="RefSeq" id="WP_076112494.1">
    <property type="nucleotide sequence ID" value="NZ_MPTB01000027.1"/>
</dbReference>
<keyword evidence="4 10" id="KW-0812">Transmembrane</keyword>
<evidence type="ECO:0000259" key="11">
    <source>
        <dbReference type="PROSITE" id="PS50111"/>
    </source>
</evidence>
<comment type="caution">
    <text evidence="13">The sequence shown here is derived from an EMBL/GenBank/DDBJ whole genome shotgun (WGS) entry which is preliminary data.</text>
</comment>
<evidence type="ECO:0000313" key="13">
    <source>
        <dbReference type="EMBL" id="OMD45181.1"/>
    </source>
</evidence>
<dbReference type="Pfam" id="PF00015">
    <property type="entry name" value="MCPsignal"/>
    <property type="match status" value="1"/>
</dbReference>
<dbReference type="PROSITE" id="PS50111">
    <property type="entry name" value="CHEMOTAXIS_TRANSDUC_2"/>
    <property type="match status" value="1"/>
</dbReference>
<comment type="similarity">
    <text evidence="8">Belongs to the methyl-accepting chemotaxis (MCP) protein family.</text>
</comment>
<dbReference type="CDD" id="cd18774">
    <property type="entry name" value="PDC2_HK_sensor"/>
    <property type="match status" value="1"/>
</dbReference>
<dbReference type="Pfam" id="PF00672">
    <property type="entry name" value="HAMP"/>
    <property type="match status" value="1"/>
</dbReference>
<dbReference type="SMART" id="SM00304">
    <property type="entry name" value="HAMP"/>
    <property type="match status" value="1"/>
</dbReference>
<dbReference type="Proteomes" id="UP000187412">
    <property type="component" value="Unassembled WGS sequence"/>
</dbReference>
<dbReference type="PANTHER" id="PTHR32089:SF112">
    <property type="entry name" value="LYSOZYME-LIKE PROTEIN-RELATED"/>
    <property type="match status" value="1"/>
</dbReference>
<dbReference type="Gene3D" id="6.10.340.10">
    <property type="match status" value="1"/>
</dbReference>
<keyword evidence="6 10" id="KW-0472">Membrane</keyword>
<dbReference type="InterPro" id="IPR033479">
    <property type="entry name" value="dCache_1"/>
</dbReference>
<evidence type="ECO:0000256" key="3">
    <source>
        <dbReference type="ARBA" id="ARBA00022500"/>
    </source>
</evidence>
<feature type="domain" description="HAMP" evidence="12">
    <location>
        <begin position="326"/>
        <end position="378"/>
    </location>
</feature>
<evidence type="ECO:0000256" key="7">
    <source>
        <dbReference type="ARBA" id="ARBA00023224"/>
    </source>
</evidence>
<gene>
    <name evidence="13" type="ORF">BSK56_20125</name>
</gene>
<evidence type="ECO:0000256" key="10">
    <source>
        <dbReference type="SAM" id="Phobius"/>
    </source>
</evidence>
<feature type="domain" description="Methyl-accepting transducer" evidence="11">
    <location>
        <begin position="397"/>
        <end position="647"/>
    </location>
</feature>
<dbReference type="CDD" id="cd12914">
    <property type="entry name" value="PDC1_DGC_like"/>
    <property type="match status" value="1"/>
</dbReference>